<organism evidence="2 3">
    <name type="scientific">Microvenator marinus</name>
    <dbReference type="NCBI Taxonomy" id="2600177"/>
    <lineage>
        <taxon>Bacteria</taxon>
        <taxon>Deltaproteobacteria</taxon>
        <taxon>Bradymonadales</taxon>
        <taxon>Microvenatoraceae</taxon>
        <taxon>Microvenator</taxon>
    </lineage>
</organism>
<keyword evidence="3" id="KW-1185">Reference proteome</keyword>
<accession>A0A5B8XQ96</accession>
<dbReference type="Pfam" id="PF09413">
    <property type="entry name" value="DUF2007"/>
    <property type="match status" value="1"/>
</dbReference>
<dbReference type="InterPro" id="IPR018551">
    <property type="entry name" value="DUF2007"/>
</dbReference>
<sequence length="94" mass="10615">MSRKYKTEDFELVDLYVFYQPLEANFIHEVLSENDIASFVRDMGVPGFPMNVGSHGQVRIVVELDRVEDAAALIQQAIEDGAITGEGQFLHQEE</sequence>
<dbReference type="Proteomes" id="UP000321595">
    <property type="component" value="Chromosome"/>
</dbReference>
<name>A0A5B8XQ96_9DELT</name>
<dbReference type="OrthoDB" id="9946110at2"/>
<dbReference type="RefSeq" id="WP_146959601.1">
    <property type="nucleotide sequence ID" value="NZ_CP042467.1"/>
</dbReference>
<dbReference type="AlphaFoldDB" id="A0A5B8XQ96"/>
<evidence type="ECO:0000313" key="2">
    <source>
        <dbReference type="EMBL" id="QED27770.1"/>
    </source>
</evidence>
<dbReference type="KEGG" id="bbae:FRD01_11100"/>
<reference evidence="2 3" key="1">
    <citation type="submission" date="2019-08" db="EMBL/GenBank/DDBJ databases">
        <authorList>
            <person name="Liang Q."/>
        </authorList>
    </citation>
    <scope>NUCLEOTIDE SEQUENCE [LARGE SCALE GENOMIC DNA]</scope>
    <source>
        <strain evidence="2 3">V1718</strain>
    </source>
</reference>
<evidence type="ECO:0000313" key="3">
    <source>
        <dbReference type="Proteomes" id="UP000321595"/>
    </source>
</evidence>
<evidence type="ECO:0000259" key="1">
    <source>
        <dbReference type="Pfam" id="PF09413"/>
    </source>
</evidence>
<gene>
    <name evidence="2" type="ORF">FRD01_11100</name>
</gene>
<dbReference type="Gene3D" id="3.30.70.790">
    <property type="entry name" value="UreE, C-terminal domain"/>
    <property type="match status" value="1"/>
</dbReference>
<proteinExistence type="predicted"/>
<feature type="domain" description="DUF2007" evidence="1">
    <location>
        <begin position="15"/>
        <end position="77"/>
    </location>
</feature>
<protein>
    <recommendedName>
        <fullName evidence="1">DUF2007 domain-containing protein</fullName>
    </recommendedName>
</protein>
<dbReference type="EMBL" id="CP042467">
    <property type="protein sequence ID" value="QED27770.1"/>
    <property type="molecule type" value="Genomic_DNA"/>
</dbReference>